<dbReference type="AlphaFoldDB" id="A0A9W8HL86"/>
<organism evidence="2 3">
    <name type="scientific">Coemansia javaensis</name>
    <dbReference type="NCBI Taxonomy" id="2761396"/>
    <lineage>
        <taxon>Eukaryota</taxon>
        <taxon>Fungi</taxon>
        <taxon>Fungi incertae sedis</taxon>
        <taxon>Zoopagomycota</taxon>
        <taxon>Kickxellomycotina</taxon>
        <taxon>Kickxellomycetes</taxon>
        <taxon>Kickxellales</taxon>
        <taxon>Kickxellaceae</taxon>
        <taxon>Coemansia</taxon>
    </lineage>
</organism>
<keyword evidence="3" id="KW-1185">Reference proteome</keyword>
<dbReference type="PANTHER" id="PTHR45725">
    <property type="entry name" value="FORMIN HOMOLOGY 2 FAMILY MEMBER"/>
    <property type="match status" value="1"/>
</dbReference>
<feature type="compositionally biased region" description="Basic and acidic residues" evidence="1">
    <location>
        <begin position="677"/>
        <end position="691"/>
    </location>
</feature>
<feature type="compositionally biased region" description="Gly residues" evidence="1">
    <location>
        <begin position="67"/>
        <end position="77"/>
    </location>
</feature>
<feature type="compositionally biased region" description="Basic and acidic residues" evidence="1">
    <location>
        <begin position="633"/>
        <end position="645"/>
    </location>
</feature>
<comment type="caution">
    <text evidence="2">The sequence shown here is derived from an EMBL/GenBank/DDBJ whole genome shotgun (WGS) entry which is preliminary data.</text>
</comment>
<dbReference type="PANTHER" id="PTHR45725:SF1">
    <property type="entry name" value="DISHEVELLED ASSOCIATED ACTIVATOR OF MORPHOGENESIS, ISOFORM D"/>
    <property type="match status" value="1"/>
</dbReference>
<dbReference type="InterPro" id="IPR051425">
    <property type="entry name" value="Formin_Homology"/>
</dbReference>
<feature type="compositionally biased region" description="Basic and acidic residues" evidence="1">
    <location>
        <begin position="652"/>
        <end position="664"/>
    </location>
</feature>
<dbReference type="OrthoDB" id="436852at2759"/>
<evidence type="ECO:0000313" key="2">
    <source>
        <dbReference type="EMBL" id="KAJ2784782.1"/>
    </source>
</evidence>
<feature type="compositionally biased region" description="Acidic residues" evidence="1">
    <location>
        <begin position="692"/>
        <end position="702"/>
    </location>
</feature>
<proteinExistence type="predicted"/>
<feature type="region of interest" description="Disordered" evidence="1">
    <location>
        <begin position="931"/>
        <end position="1022"/>
    </location>
</feature>
<protein>
    <recommendedName>
        <fullName evidence="4">Bromodomain associated domain-containing protein</fullName>
    </recommendedName>
</protein>
<feature type="region of interest" description="Disordered" evidence="1">
    <location>
        <begin position="47"/>
        <end position="86"/>
    </location>
</feature>
<name>A0A9W8HL86_9FUNG</name>
<evidence type="ECO:0000256" key="1">
    <source>
        <dbReference type="SAM" id="MobiDB-lite"/>
    </source>
</evidence>
<feature type="region of interest" description="Disordered" evidence="1">
    <location>
        <begin position="633"/>
        <end position="717"/>
    </location>
</feature>
<evidence type="ECO:0008006" key="4">
    <source>
        <dbReference type="Google" id="ProtNLM"/>
    </source>
</evidence>
<evidence type="ECO:0000313" key="3">
    <source>
        <dbReference type="Proteomes" id="UP001140217"/>
    </source>
</evidence>
<feature type="compositionally biased region" description="Low complexity" evidence="1">
    <location>
        <begin position="990"/>
        <end position="1006"/>
    </location>
</feature>
<reference evidence="2" key="1">
    <citation type="submission" date="2022-07" db="EMBL/GenBank/DDBJ databases">
        <title>Phylogenomic reconstructions and comparative analyses of Kickxellomycotina fungi.</title>
        <authorList>
            <person name="Reynolds N.K."/>
            <person name="Stajich J.E."/>
            <person name="Barry K."/>
            <person name="Grigoriev I.V."/>
            <person name="Crous P."/>
            <person name="Smith M.E."/>
        </authorList>
    </citation>
    <scope>NUCLEOTIDE SEQUENCE</scope>
    <source>
        <strain evidence="2">NBRC 105414</strain>
    </source>
</reference>
<dbReference type="InterPro" id="IPR009072">
    <property type="entry name" value="Histone-fold"/>
</dbReference>
<feature type="compositionally biased region" description="Low complexity" evidence="1">
    <location>
        <begin position="931"/>
        <end position="943"/>
    </location>
</feature>
<dbReference type="Gene3D" id="1.10.20.10">
    <property type="entry name" value="Histone, subunit A"/>
    <property type="match status" value="1"/>
</dbReference>
<feature type="compositionally biased region" description="Pro residues" evidence="1">
    <location>
        <begin position="979"/>
        <end position="989"/>
    </location>
</feature>
<feature type="compositionally biased region" description="Pro residues" evidence="1">
    <location>
        <begin position="944"/>
        <end position="972"/>
    </location>
</feature>
<feature type="compositionally biased region" description="Low complexity" evidence="1">
    <location>
        <begin position="383"/>
        <end position="401"/>
    </location>
</feature>
<gene>
    <name evidence="2" type="ORF">H4R18_000909</name>
</gene>
<dbReference type="EMBL" id="JANBUL010000020">
    <property type="protein sequence ID" value="KAJ2784782.1"/>
    <property type="molecule type" value="Genomic_DNA"/>
</dbReference>
<dbReference type="GO" id="GO:0046982">
    <property type="term" value="F:protein heterodimerization activity"/>
    <property type="evidence" value="ECO:0007669"/>
    <property type="project" value="InterPro"/>
</dbReference>
<feature type="region of interest" description="Disordered" evidence="1">
    <location>
        <begin position="1"/>
        <end position="32"/>
    </location>
</feature>
<sequence length="1022" mass="105821">MGGGVASGTAPDGISPSAFSGRGGFDVQSRPGHMAGFVMHGRRTQEGVDQLPPHTEASPCHYASRKGSGGDAAGGMGAPDSSYTDVETDAPTVRLDAVGADRRAGADRERARLPGANGTAAAGRPGDTHGALEAQARDGGRLPRPLERLAAYQSRAHGARTAAKAPKPLAGPRIYGGAYGAAPTHSHYEKAMRRSAHRLVSATTLFDTITGDALATLADLARMYLVRVGEACKARADLAGRAEPSAYDVVGGGDAGPCVDLRSLRPWLDDWRDDVVEPAPARAPRLESRGIGVGPGIGVLGDGDDGDDDVDAIINGIGLGCLLLDGAASEFDGPIPPHLPQTAGLVDHLAAEPPAAPKGGTGASLTPPSPESLPVGADEAEARSAAAAPAAEAADAADASAGYPAEPGSPRSDGEDDTPENMTAHVLHLVSASLAALNPSMAAGSPLHAFFRPASKADPTCDVDGVIPEFEIPDAAFVPAPDYIQSQLARADKPAPGRPLFLAGDSSQRDVLGDIEEQWRQARRRLYPDIFDDAAERAADEMDNAPLPVRRRRISNASEKEAQQAAAVAAAAAAAAAASAAAAVPGADGEKGKGADEMDMDMEMDMGDDVMDIDLGLDLMGGHTDHLAEHGDQEVAPHEMHDASEQRTAPTGERHGMLAGEQREATTTLVEGQHSARAADERHAGPIKELEPEPESELESEPEPIALPVSSGLRGTGQPHWSNEWFSAAMRKRLSHITAQDIVPCDSLFLSGASSGHRHIIDDIARAFVDSEGGGHLHETTPLEGFGPSANTYSVPSASGSALRWTLHHLMQARGVKMVDSLYTGRSSLAGGVAGDGISQYVNRMCSLVKGSVEEEADLVVSGAVWAAGDAGRGQWADRKINPTQRDLMEQLIAGAEKRIPWAQEKLDIHVLESRIAGRLPQPAAPKLVLSASASATPATPSAAPVPSPPPTLPPSTPPLPPAQPAATPPPAQSDATPPAQPQPQPQPQPQATTTQPEAQPATQPAQPLPLPLPEAADDKTV</sequence>
<feature type="region of interest" description="Disordered" evidence="1">
    <location>
        <begin position="351"/>
        <end position="420"/>
    </location>
</feature>
<accession>A0A9W8HL86</accession>
<dbReference type="Proteomes" id="UP001140217">
    <property type="component" value="Unassembled WGS sequence"/>
</dbReference>
<dbReference type="CDD" id="cd00076">
    <property type="entry name" value="HFD_SF"/>
    <property type="match status" value="1"/>
</dbReference>
<feature type="region of interest" description="Disordered" evidence="1">
    <location>
        <begin position="115"/>
        <end position="138"/>
    </location>
</feature>